<sequence length="110" mass="12369">MEKTPSSSSSATSSPSTTSMSSTPSSTMTTPAAPKRFAKKRDIYQAFADLLDSPDEKRRRMENKRADRAKEAARKLALPSISQPKEETKRPKRNSMDQLTHFNYVMSKKL</sequence>
<name>A0A6A5GLY2_CAERE</name>
<dbReference type="AlphaFoldDB" id="A0A6A5GLY2"/>
<comment type="caution">
    <text evidence="2">The sequence shown here is derived from an EMBL/GenBank/DDBJ whole genome shotgun (WGS) entry which is preliminary data.</text>
</comment>
<feature type="compositionally biased region" description="Basic and acidic residues" evidence="1">
    <location>
        <begin position="54"/>
        <end position="74"/>
    </location>
</feature>
<protein>
    <submittedName>
        <fullName evidence="2">Uncharacterized protein</fullName>
    </submittedName>
</protein>
<organism evidence="2 3">
    <name type="scientific">Caenorhabditis remanei</name>
    <name type="common">Caenorhabditis vulgaris</name>
    <dbReference type="NCBI Taxonomy" id="31234"/>
    <lineage>
        <taxon>Eukaryota</taxon>
        <taxon>Metazoa</taxon>
        <taxon>Ecdysozoa</taxon>
        <taxon>Nematoda</taxon>
        <taxon>Chromadorea</taxon>
        <taxon>Rhabditida</taxon>
        <taxon>Rhabditina</taxon>
        <taxon>Rhabditomorpha</taxon>
        <taxon>Rhabditoidea</taxon>
        <taxon>Rhabditidae</taxon>
        <taxon>Peloderinae</taxon>
        <taxon>Caenorhabditis</taxon>
    </lineage>
</organism>
<evidence type="ECO:0000313" key="3">
    <source>
        <dbReference type="Proteomes" id="UP000483820"/>
    </source>
</evidence>
<dbReference type="GeneID" id="9812674"/>
<feature type="region of interest" description="Disordered" evidence="1">
    <location>
        <begin position="1"/>
        <end position="110"/>
    </location>
</feature>
<dbReference type="KEGG" id="crq:GCK72_012096"/>
<dbReference type="EMBL" id="WUAV01000004">
    <property type="protein sequence ID" value="KAF1755646.1"/>
    <property type="molecule type" value="Genomic_DNA"/>
</dbReference>
<gene>
    <name evidence="2" type="ORF">GCK72_012096</name>
</gene>
<evidence type="ECO:0000313" key="2">
    <source>
        <dbReference type="EMBL" id="KAF1755646.1"/>
    </source>
</evidence>
<reference evidence="2 3" key="1">
    <citation type="submission" date="2019-12" db="EMBL/GenBank/DDBJ databases">
        <title>Chromosome-level assembly of the Caenorhabditis remanei genome.</title>
        <authorList>
            <person name="Teterina A.A."/>
            <person name="Willis J.H."/>
            <person name="Phillips P.C."/>
        </authorList>
    </citation>
    <scope>NUCLEOTIDE SEQUENCE [LARGE SCALE GENOMIC DNA]</scope>
    <source>
        <strain evidence="2 3">PX506</strain>
        <tissue evidence="2">Whole organism</tissue>
    </source>
</reference>
<evidence type="ECO:0000256" key="1">
    <source>
        <dbReference type="SAM" id="MobiDB-lite"/>
    </source>
</evidence>
<proteinExistence type="predicted"/>
<dbReference type="Proteomes" id="UP000483820">
    <property type="component" value="Chromosome IV"/>
</dbReference>
<accession>A0A6A5GLY2</accession>
<dbReference type="RefSeq" id="XP_003094299.2">
    <property type="nucleotide sequence ID" value="XM_003094251.2"/>
</dbReference>
<dbReference type="CTD" id="9812674"/>
<feature type="compositionally biased region" description="Low complexity" evidence="1">
    <location>
        <begin position="1"/>
        <end position="34"/>
    </location>
</feature>